<comment type="caution">
    <text evidence="1">The sequence shown here is derived from an EMBL/GenBank/DDBJ whole genome shotgun (WGS) entry which is preliminary data.</text>
</comment>
<protein>
    <submittedName>
        <fullName evidence="1">Uncharacterized protein</fullName>
    </submittedName>
</protein>
<proteinExistence type="predicted"/>
<dbReference type="EMBL" id="LAZR01015506">
    <property type="protein sequence ID" value="KKM10712.1"/>
    <property type="molecule type" value="Genomic_DNA"/>
</dbReference>
<gene>
    <name evidence="1" type="ORF">LCGC14_1721780</name>
</gene>
<reference evidence="1" key="1">
    <citation type="journal article" date="2015" name="Nature">
        <title>Complex archaea that bridge the gap between prokaryotes and eukaryotes.</title>
        <authorList>
            <person name="Spang A."/>
            <person name="Saw J.H."/>
            <person name="Jorgensen S.L."/>
            <person name="Zaremba-Niedzwiedzka K."/>
            <person name="Martijn J."/>
            <person name="Lind A.E."/>
            <person name="van Eijk R."/>
            <person name="Schleper C."/>
            <person name="Guy L."/>
            <person name="Ettema T.J."/>
        </authorList>
    </citation>
    <scope>NUCLEOTIDE SEQUENCE</scope>
</reference>
<evidence type="ECO:0000313" key="1">
    <source>
        <dbReference type="EMBL" id="KKM10712.1"/>
    </source>
</evidence>
<organism evidence="1">
    <name type="scientific">marine sediment metagenome</name>
    <dbReference type="NCBI Taxonomy" id="412755"/>
    <lineage>
        <taxon>unclassified sequences</taxon>
        <taxon>metagenomes</taxon>
        <taxon>ecological metagenomes</taxon>
    </lineage>
</organism>
<sequence>MKYDAYLTSRAEKQYERLDAHIRNKIRTELMAFLSIGLNSGTFGKKEISGSKPFINETGITLRGNMDRPTPY</sequence>
<accession>A0A0F9HC05</accession>
<name>A0A0F9HC05_9ZZZZ</name>
<dbReference type="AlphaFoldDB" id="A0A0F9HC05"/>